<protein>
    <submittedName>
        <fullName evidence="3">Vanomycin resistance protein VanB</fullName>
    </submittedName>
</protein>
<dbReference type="InterPro" id="IPR052913">
    <property type="entry name" value="Glycopeptide_resist_protein"/>
</dbReference>
<dbReference type="InterPro" id="IPR007391">
    <property type="entry name" value="Vancomycin_resist_VanW"/>
</dbReference>
<dbReference type="Pfam" id="PF04294">
    <property type="entry name" value="VanW"/>
    <property type="match status" value="1"/>
</dbReference>
<dbReference type="PANTHER" id="PTHR35788">
    <property type="entry name" value="EXPORTED PROTEIN-RELATED"/>
    <property type="match status" value="1"/>
</dbReference>
<proteinExistence type="predicted"/>
<comment type="caution">
    <text evidence="3">The sequence shown here is derived from an EMBL/GenBank/DDBJ whole genome shotgun (WGS) entry which is preliminary data.</text>
</comment>
<feature type="domain" description="YoaR-like putative peptidoglycan binding" evidence="2">
    <location>
        <begin position="236"/>
        <end position="310"/>
    </location>
</feature>
<feature type="region of interest" description="Disordered" evidence="1">
    <location>
        <begin position="549"/>
        <end position="605"/>
    </location>
</feature>
<sequence length="605" mass="63972">MRKAGVIAGAVVGGLALLYGLDLLVTQGDVARGTVVAGVDVGGMSTEDAEQLLRTELEPRLTGPVELAAAGTSHTLDPAAVGLRVDWAATVAEAARQPLNPFTRIASFFSSDDIGVVSEADPRRFDAEVERLRAAVDRDAAEGTVRFEGLTPVAQDPEEGVKLDVAEAGSRILRYWPAEGTLSLPVSTLPVRSTPETVRAALEQIATPAVSGPVTVHGEGRDAVLQPEAIAAALKFTAREDGSLAPRIDRKAVLDAVGAELAPTEQRGRDARFVFAGGSVRIEPSAHGRGIDWDKTLAGLPDVLKQRGERAITATYAAQPAALTTEEAQRLGIKEVIGEFTTEGFAYDSGINIRTVAEKVDGAVVKPGETFSLNGFTGPRGLEQGYVAAGVISNGVPGRAVGGGISQFATTLYNAAYFAGMKDTEHKEHSYYISRYPEGREATVYQNPDGSSVIDLKFTNDSETGVVIQTIWTESDITVRLWGTKRYDVESVTGERFGYTSPPVQVEPIETCSPSSGASGFSVTDTRILRDVATGEVVRREPRTVVYNPQPAIVCEEPEPEPEPEPTPRPSPEPADGGQGESEQPPSTPDATDGVNPEGAQGSTQ</sequence>
<dbReference type="Proteomes" id="UP000309992">
    <property type="component" value="Unassembled WGS sequence"/>
</dbReference>
<gene>
    <name evidence="3" type="ORF">FCN18_16460</name>
</gene>
<accession>A0ABY2S4A4</accession>
<evidence type="ECO:0000313" key="4">
    <source>
        <dbReference type="Proteomes" id="UP000309992"/>
    </source>
</evidence>
<evidence type="ECO:0000313" key="3">
    <source>
        <dbReference type="EMBL" id="TKG70641.1"/>
    </source>
</evidence>
<keyword evidence="4" id="KW-1185">Reference proteome</keyword>
<name>A0ABY2S4A4_9PSEU</name>
<reference evidence="3 4" key="1">
    <citation type="journal article" date="2015" name="Antonie Van Leeuwenhoek">
        <title>Prauserella endophytica sp. nov., an endophytic actinobacterium isolated from Tamarix taklamakanensis.</title>
        <authorList>
            <person name="Liu J.M."/>
            <person name="Habden X."/>
            <person name="Guo L."/>
            <person name="Tuo L."/>
            <person name="Jiang Z.K."/>
            <person name="Liu S.W."/>
            <person name="Liu X.F."/>
            <person name="Chen L."/>
            <person name="Li R.F."/>
            <person name="Zhang Y.Q."/>
            <person name="Sun C.H."/>
        </authorList>
    </citation>
    <scope>NUCLEOTIDE SEQUENCE [LARGE SCALE GENOMIC DNA]</scope>
    <source>
        <strain evidence="3 4">CGMCC 4.7182</strain>
    </source>
</reference>
<organism evidence="3 4">
    <name type="scientific">Prauserella endophytica</name>
    <dbReference type="NCBI Taxonomy" id="1592324"/>
    <lineage>
        <taxon>Bacteria</taxon>
        <taxon>Bacillati</taxon>
        <taxon>Actinomycetota</taxon>
        <taxon>Actinomycetes</taxon>
        <taxon>Pseudonocardiales</taxon>
        <taxon>Pseudonocardiaceae</taxon>
        <taxon>Prauserella</taxon>
        <taxon>Prauserella coralliicola group</taxon>
    </lineage>
</organism>
<evidence type="ECO:0000259" key="2">
    <source>
        <dbReference type="Pfam" id="PF12229"/>
    </source>
</evidence>
<evidence type="ECO:0000256" key="1">
    <source>
        <dbReference type="SAM" id="MobiDB-lite"/>
    </source>
</evidence>
<dbReference type="EMBL" id="SWMS01000008">
    <property type="protein sequence ID" value="TKG70641.1"/>
    <property type="molecule type" value="Genomic_DNA"/>
</dbReference>
<dbReference type="InterPro" id="IPR022029">
    <property type="entry name" value="YoaR-like_PG-bd"/>
</dbReference>
<dbReference type="Pfam" id="PF12229">
    <property type="entry name" value="PG_binding_4"/>
    <property type="match status" value="1"/>
</dbReference>
<dbReference type="PANTHER" id="PTHR35788:SF1">
    <property type="entry name" value="EXPORTED PROTEIN"/>
    <property type="match status" value="1"/>
</dbReference>